<feature type="compositionally biased region" description="Basic and acidic residues" evidence="1">
    <location>
        <begin position="27"/>
        <end position="39"/>
    </location>
</feature>
<reference evidence="2 3" key="1">
    <citation type="journal article" date="2019" name="Int. J. Syst. Evol. Microbiol.">
        <title>The Global Catalogue of Microorganisms (GCM) 10K type strain sequencing project: providing services to taxonomists for standard genome sequencing and annotation.</title>
        <authorList>
            <consortium name="The Broad Institute Genomics Platform"/>
            <consortium name="The Broad Institute Genome Sequencing Center for Infectious Disease"/>
            <person name="Wu L."/>
            <person name="Ma J."/>
        </authorList>
    </citation>
    <scope>NUCLEOTIDE SEQUENCE [LARGE SCALE GENOMIC DNA]</scope>
    <source>
        <strain evidence="2 3">JCM 16221</strain>
    </source>
</reference>
<dbReference type="RefSeq" id="WP_344135181.1">
    <property type="nucleotide sequence ID" value="NZ_BAAARA010000019.1"/>
</dbReference>
<evidence type="ECO:0000313" key="3">
    <source>
        <dbReference type="Proteomes" id="UP001501218"/>
    </source>
</evidence>
<name>A0ABN3GPX8_9PSEU</name>
<dbReference type="EMBL" id="BAAARA010000019">
    <property type="protein sequence ID" value="GAA2357981.1"/>
    <property type="molecule type" value="Genomic_DNA"/>
</dbReference>
<evidence type="ECO:0000313" key="2">
    <source>
        <dbReference type="EMBL" id="GAA2357981.1"/>
    </source>
</evidence>
<organism evidence="2 3">
    <name type="scientific">Saccharopolyspora halophila</name>
    <dbReference type="NCBI Taxonomy" id="405551"/>
    <lineage>
        <taxon>Bacteria</taxon>
        <taxon>Bacillati</taxon>
        <taxon>Actinomycetota</taxon>
        <taxon>Actinomycetes</taxon>
        <taxon>Pseudonocardiales</taxon>
        <taxon>Pseudonocardiaceae</taxon>
        <taxon>Saccharopolyspora</taxon>
    </lineage>
</organism>
<proteinExistence type="predicted"/>
<accession>A0ABN3GPX8</accession>
<protein>
    <submittedName>
        <fullName evidence="2">Uncharacterized protein</fullName>
    </submittedName>
</protein>
<keyword evidence="3" id="KW-1185">Reference proteome</keyword>
<feature type="region of interest" description="Disordered" evidence="1">
    <location>
        <begin position="1"/>
        <end position="40"/>
    </location>
</feature>
<evidence type="ECO:0000256" key="1">
    <source>
        <dbReference type="SAM" id="MobiDB-lite"/>
    </source>
</evidence>
<gene>
    <name evidence="2" type="ORF">GCM10009854_40420</name>
</gene>
<comment type="caution">
    <text evidence="2">The sequence shown here is derived from an EMBL/GenBank/DDBJ whole genome shotgun (WGS) entry which is preliminary data.</text>
</comment>
<dbReference type="Proteomes" id="UP001501218">
    <property type="component" value="Unassembled WGS sequence"/>
</dbReference>
<sequence>MITHQVGGAENQTASAGELQINGDRTSSPEHSDLSEHPGQRCGFIAGARIQILSMDQPPNELDMIILAASHC</sequence>